<keyword evidence="5" id="KW-1185">Reference proteome</keyword>
<gene>
    <name evidence="4" type="ORF">ACFQ21_00480</name>
</gene>
<keyword evidence="1" id="KW-0805">Transcription regulation</keyword>
<protein>
    <submittedName>
        <fullName evidence="4">Helix-turn-helix transcriptional regulator</fullName>
    </submittedName>
</protein>
<accession>A0ABW3JXN2</accession>
<evidence type="ECO:0000259" key="3">
    <source>
        <dbReference type="PROSITE" id="PS01124"/>
    </source>
</evidence>
<evidence type="ECO:0000313" key="4">
    <source>
        <dbReference type="EMBL" id="MFD0997753.1"/>
    </source>
</evidence>
<evidence type="ECO:0000256" key="1">
    <source>
        <dbReference type="ARBA" id="ARBA00023015"/>
    </source>
</evidence>
<evidence type="ECO:0000313" key="5">
    <source>
        <dbReference type="Proteomes" id="UP001597112"/>
    </source>
</evidence>
<keyword evidence="2" id="KW-0804">Transcription</keyword>
<dbReference type="EMBL" id="JBHTKA010000001">
    <property type="protein sequence ID" value="MFD0997753.1"/>
    <property type="molecule type" value="Genomic_DNA"/>
</dbReference>
<dbReference type="SUPFAM" id="SSF46689">
    <property type="entry name" value="Homeodomain-like"/>
    <property type="match status" value="1"/>
</dbReference>
<comment type="caution">
    <text evidence="4">The sequence shown here is derived from an EMBL/GenBank/DDBJ whole genome shotgun (WGS) entry which is preliminary data.</text>
</comment>
<dbReference type="InterPro" id="IPR009057">
    <property type="entry name" value="Homeodomain-like_sf"/>
</dbReference>
<sequence length="35" mass="4184">MSEIAYELVLNPQHFTRVFKQRTEVTPLEYRSSVN</sequence>
<dbReference type="Pfam" id="PF00165">
    <property type="entry name" value="HTH_AraC"/>
    <property type="match status" value="1"/>
</dbReference>
<proteinExistence type="predicted"/>
<feature type="domain" description="HTH araC/xylS-type" evidence="3">
    <location>
        <begin position="1"/>
        <end position="33"/>
    </location>
</feature>
<dbReference type="RefSeq" id="WP_377573271.1">
    <property type="nucleotide sequence ID" value="NZ_JBHTKA010000001.1"/>
</dbReference>
<name>A0ABW3JXN2_9BACT</name>
<dbReference type="Gene3D" id="1.10.10.60">
    <property type="entry name" value="Homeodomain-like"/>
    <property type="match status" value="1"/>
</dbReference>
<reference evidence="5" key="1">
    <citation type="journal article" date="2019" name="Int. J. Syst. Evol. Microbiol.">
        <title>The Global Catalogue of Microorganisms (GCM) 10K type strain sequencing project: providing services to taxonomists for standard genome sequencing and annotation.</title>
        <authorList>
            <consortium name="The Broad Institute Genomics Platform"/>
            <consortium name="The Broad Institute Genome Sequencing Center for Infectious Disease"/>
            <person name="Wu L."/>
            <person name="Ma J."/>
        </authorList>
    </citation>
    <scope>NUCLEOTIDE SEQUENCE [LARGE SCALE GENOMIC DNA]</scope>
    <source>
        <strain evidence="5">CCUG 58938</strain>
    </source>
</reference>
<dbReference type="Proteomes" id="UP001597112">
    <property type="component" value="Unassembled WGS sequence"/>
</dbReference>
<dbReference type="PROSITE" id="PS01124">
    <property type="entry name" value="HTH_ARAC_FAMILY_2"/>
    <property type="match status" value="1"/>
</dbReference>
<dbReference type="InterPro" id="IPR018060">
    <property type="entry name" value="HTH_AraC"/>
</dbReference>
<evidence type="ECO:0000256" key="2">
    <source>
        <dbReference type="ARBA" id="ARBA00023163"/>
    </source>
</evidence>
<organism evidence="4 5">
    <name type="scientific">Ohtaekwangia kribbensis</name>
    <dbReference type="NCBI Taxonomy" id="688913"/>
    <lineage>
        <taxon>Bacteria</taxon>
        <taxon>Pseudomonadati</taxon>
        <taxon>Bacteroidota</taxon>
        <taxon>Cytophagia</taxon>
        <taxon>Cytophagales</taxon>
        <taxon>Fulvivirgaceae</taxon>
        <taxon>Ohtaekwangia</taxon>
    </lineage>
</organism>